<protein>
    <submittedName>
        <fullName evidence="3">Putative spermidine/putrescine transport system substrate-binding protein</fullName>
    </submittedName>
</protein>
<feature type="signal peptide" evidence="2">
    <location>
        <begin position="1"/>
        <end position="29"/>
    </location>
</feature>
<dbReference type="Proteomes" id="UP000572635">
    <property type="component" value="Unassembled WGS sequence"/>
</dbReference>
<reference evidence="3 4" key="1">
    <citation type="submission" date="2020-08" db="EMBL/GenBank/DDBJ databases">
        <title>Sequencing the genomes of 1000 actinobacteria strains.</title>
        <authorList>
            <person name="Klenk H.-P."/>
        </authorList>
    </citation>
    <scope>NUCLEOTIDE SEQUENCE [LARGE SCALE GENOMIC DNA]</scope>
    <source>
        <strain evidence="3 4">DSM 44551</strain>
    </source>
</reference>
<accession>A0A7W8VC84</accession>
<evidence type="ECO:0000256" key="1">
    <source>
        <dbReference type="ARBA" id="ARBA00022729"/>
    </source>
</evidence>
<feature type="chain" id="PRO_5038919230" evidence="2">
    <location>
        <begin position="30"/>
        <end position="376"/>
    </location>
</feature>
<dbReference type="Gene3D" id="3.40.190.10">
    <property type="entry name" value="Periplasmic binding protein-like II"/>
    <property type="match status" value="2"/>
</dbReference>
<keyword evidence="4" id="KW-1185">Reference proteome</keyword>
<evidence type="ECO:0000313" key="4">
    <source>
        <dbReference type="Proteomes" id="UP000572635"/>
    </source>
</evidence>
<dbReference type="SUPFAM" id="SSF53850">
    <property type="entry name" value="Periplasmic binding protein-like II"/>
    <property type="match status" value="1"/>
</dbReference>
<dbReference type="EMBL" id="JACHDB010000001">
    <property type="protein sequence ID" value="MBB5430673.1"/>
    <property type="molecule type" value="Genomic_DNA"/>
</dbReference>
<dbReference type="Pfam" id="PF13416">
    <property type="entry name" value="SBP_bac_8"/>
    <property type="match status" value="1"/>
</dbReference>
<comment type="caution">
    <text evidence="3">The sequence shown here is derived from an EMBL/GenBank/DDBJ whole genome shotgun (WGS) entry which is preliminary data.</text>
</comment>
<evidence type="ECO:0000313" key="3">
    <source>
        <dbReference type="EMBL" id="MBB5430673.1"/>
    </source>
</evidence>
<evidence type="ECO:0000256" key="2">
    <source>
        <dbReference type="SAM" id="SignalP"/>
    </source>
</evidence>
<keyword evidence="1 2" id="KW-0732">Signal</keyword>
<dbReference type="RefSeq" id="WP_184388719.1">
    <property type="nucleotide sequence ID" value="NZ_BAAAJD010000020.1"/>
</dbReference>
<dbReference type="PANTHER" id="PTHR30222">
    <property type="entry name" value="SPERMIDINE/PUTRESCINE-BINDING PERIPLASMIC PROTEIN"/>
    <property type="match status" value="1"/>
</dbReference>
<dbReference type="CDD" id="cd13589">
    <property type="entry name" value="PBP2_polyamine_RpCGA009"/>
    <property type="match status" value="1"/>
</dbReference>
<dbReference type="AlphaFoldDB" id="A0A7W8VC84"/>
<dbReference type="InterPro" id="IPR006059">
    <property type="entry name" value="SBP"/>
</dbReference>
<dbReference type="PANTHER" id="PTHR30222:SF2">
    <property type="entry name" value="ABC TRANSPORTER SUBSTRATE-BINDING PROTEIN"/>
    <property type="match status" value="1"/>
</dbReference>
<gene>
    <name evidence="3" type="ORF">HDA36_000757</name>
</gene>
<name>A0A7W8VC84_9ACTN</name>
<dbReference type="PROSITE" id="PS51257">
    <property type="entry name" value="PROKAR_LIPOPROTEIN"/>
    <property type="match status" value="1"/>
</dbReference>
<sequence length="376" mass="40159">MRPPRPRPPGPRRAAPAALAALLLTAACAPPAEPAGIDLGSGPPRAGTVRPGALEGTAMTFVSYGGSYQKGQEDAAVHPFAEESGARVVTDGPTDYAKIAAQVEADAVTWDVVDTDAIWGEAHCGDLLMPLDFTAIDTSGVPEGLVGECTVPAMQYGMVLTYSTEAYPEDPPTTWADFFDTDAYPGKRGIGGIPNDPAPGPYEAALLADGVDPADLYPLDVPRAQDRLDTVRDDLVFWETGAEQQQLLESGEVDMAMVWSGRAYAAVDNGAPYTVSWDQWLPVMDSLGVVKGTRNPRSAMAMINYYLGADQQARLTELTSYSPVHTGARPDLDATAERFMTTAPGRAEQAAPVDREWWSANQQDLVQGWSSWLAGR</sequence>
<organism evidence="3 4">
    <name type="scientific">Nocardiopsis composta</name>
    <dbReference type="NCBI Taxonomy" id="157465"/>
    <lineage>
        <taxon>Bacteria</taxon>
        <taxon>Bacillati</taxon>
        <taxon>Actinomycetota</taxon>
        <taxon>Actinomycetes</taxon>
        <taxon>Streptosporangiales</taxon>
        <taxon>Nocardiopsidaceae</taxon>
        <taxon>Nocardiopsis</taxon>
    </lineage>
</organism>
<proteinExistence type="predicted"/>